<organism evidence="1 2">
    <name type="scientific">Dipteronia dyeriana</name>
    <dbReference type="NCBI Taxonomy" id="168575"/>
    <lineage>
        <taxon>Eukaryota</taxon>
        <taxon>Viridiplantae</taxon>
        <taxon>Streptophyta</taxon>
        <taxon>Embryophyta</taxon>
        <taxon>Tracheophyta</taxon>
        <taxon>Spermatophyta</taxon>
        <taxon>Magnoliopsida</taxon>
        <taxon>eudicotyledons</taxon>
        <taxon>Gunneridae</taxon>
        <taxon>Pentapetalae</taxon>
        <taxon>rosids</taxon>
        <taxon>malvids</taxon>
        <taxon>Sapindales</taxon>
        <taxon>Sapindaceae</taxon>
        <taxon>Hippocastanoideae</taxon>
        <taxon>Acereae</taxon>
        <taxon>Dipteronia</taxon>
    </lineage>
</organism>
<gene>
    <name evidence="1" type="ORF">Ddye_011942</name>
</gene>
<evidence type="ECO:0000313" key="1">
    <source>
        <dbReference type="EMBL" id="KAK2652086.1"/>
    </source>
</evidence>
<sequence length="120" mass="14024">MSLFRIPKGLVSEIHGLCSRFWWGSSEKIRMLLWAYWTRLYANKNIGGLGFHDLNVFNKALLAKQGWRLVKTPDSLVARVLKGIYYPTSSFLKADYKKRGSLIWNNLCWGRELLEEGSRW</sequence>
<dbReference type="EMBL" id="JANJYI010000004">
    <property type="protein sequence ID" value="KAK2652086.1"/>
    <property type="molecule type" value="Genomic_DNA"/>
</dbReference>
<dbReference type="AlphaFoldDB" id="A0AAD9X3G0"/>
<protein>
    <recommendedName>
        <fullName evidence="3">Reverse transcriptase</fullName>
    </recommendedName>
</protein>
<evidence type="ECO:0000313" key="2">
    <source>
        <dbReference type="Proteomes" id="UP001280121"/>
    </source>
</evidence>
<proteinExistence type="predicted"/>
<accession>A0AAD9X3G0</accession>
<name>A0AAD9X3G0_9ROSI</name>
<reference evidence="1" key="1">
    <citation type="journal article" date="2023" name="Plant J.">
        <title>Genome sequences and population genomics provide insights into the demographic history, inbreeding, and mutation load of two 'living fossil' tree species of Dipteronia.</title>
        <authorList>
            <person name="Feng Y."/>
            <person name="Comes H.P."/>
            <person name="Chen J."/>
            <person name="Zhu S."/>
            <person name="Lu R."/>
            <person name="Zhang X."/>
            <person name="Li P."/>
            <person name="Qiu J."/>
            <person name="Olsen K.M."/>
            <person name="Qiu Y."/>
        </authorList>
    </citation>
    <scope>NUCLEOTIDE SEQUENCE</scope>
    <source>
        <strain evidence="1">KIB01</strain>
    </source>
</reference>
<evidence type="ECO:0008006" key="3">
    <source>
        <dbReference type="Google" id="ProtNLM"/>
    </source>
</evidence>
<dbReference type="Proteomes" id="UP001280121">
    <property type="component" value="Unassembled WGS sequence"/>
</dbReference>
<dbReference type="PANTHER" id="PTHR33116">
    <property type="entry name" value="REVERSE TRANSCRIPTASE ZINC-BINDING DOMAIN-CONTAINING PROTEIN-RELATED-RELATED"/>
    <property type="match status" value="1"/>
</dbReference>
<dbReference type="PANTHER" id="PTHR33116:SF86">
    <property type="entry name" value="REVERSE TRANSCRIPTASE DOMAIN-CONTAINING PROTEIN"/>
    <property type="match status" value="1"/>
</dbReference>
<comment type="caution">
    <text evidence="1">The sequence shown here is derived from an EMBL/GenBank/DDBJ whole genome shotgun (WGS) entry which is preliminary data.</text>
</comment>
<keyword evidence="2" id="KW-1185">Reference proteome</keyword>